<organism evidence="2 3">
    <name type="scientific">Sinorhizobium fredii (strain HH103)</name>
    <dbReference type="NCBI Taxonomy" id="1117943"/>
    <lineage>
        <taxon>Bacteria</taxon>
        <taxon>Pseudomonadati</taxon>
        <taxon>Pseudomonadota</taxon>
        <taxon>Alphaproteobacteria</taxon>
        <taxon>Hyphomicrobiales</taxon>
        <taxon>Rhizobiaceae</taxon>
        <taxon>Sinorhizobium/Ensifer group</taxon>
        <taxon>Sinorhizobium</taxon>
    </lineage>
</organism>
<protein>
    <submittedName>
        <fullName evidence="2">Uncharacterized protein</fullName>
    </submittedName>
</protein>
<dbReference type="HOGENOM" id="CLU_3011143_0_0_5"/>
<dbReference type="Proteomes" id="UP000007735">
    <property type="component" value="Chromosome"/>
</dbReference>
<dbReference type="STRING" id="1117943.SFHH103_00599"/>
<proteinExistence type="predicted"/>
<dbReference type="EMBL" id="HE616890">
    <property type="protein sequence ID" value="CCE95099.1"/>
    <property type="molecule type" value="Genomic_DNA"/>
</dbReference>
<accession>G9A209</accession>
<sequence length="56" mass="6032">MAGAGTHAQIPSFSRPTIDEGLSRPSGIVYSSGKSKNRPVGRRKLQFPKKPGNLPR</sequence>
<dbReference type="KEGG" id="sfh:SFHH103_00599"/>
<gene>
    <name evidence="2" type="ordered locus">SFHH103_00599</name>
</gene>
<evidence type="ECO:0000313" key="3">
    <source>
        <dbReference type="Proteomes" id="UP000007735"/>
    </source>
</evidence>
<evidence type="ECO:0000256" key="1">
    <source>
        <dbReference type="SAM" id="MobiDB-lite"/>
    </source>
</evidence>
<evidence type="ECO:0000313" key="2">
    <source>
        <dbReference type="EMBL" id="CCE95099.1"/>
    </source>
</evidence>
<feature type="region of interest" description="Disordered" evidence="1">
    <location>
        <begin position="1"/>
        <end position="56"/>
    </location>
</feature>
<dbReference type="AlphaFoldDB" id="G9A209"/>
<feature type="compositionally biased region" description="Basic residues" evidence="1">
    <location>
        <begin position="35"/>
        <end position="47"/>
    </location>
</feature>
<reference evidence="2 3" key="1">
    <citation type="journal article" date="2012" name="J. Bacteriol.">
        <title>Genome sequence of the soybean symbiont Sinorhizobium fredii HH103.</title>
        <authorList>
            <person name="Weidner S."/>
            <person name="Becker A."/>
            <person name="Bonilla I."/>
            <person name="Jaenicke S."/>
            <person name="Lloret J."/>
            <person name="Margaret I."/>
            <person name="Puhler A."/>
            <person name="Ruiz-Sainz J.E."/>
            <person name="Schneiker-Bekel S."/>
            <person name="Szczepanowski R."/>
            <person name="Vinardell J.M."/>
            <person name="Zehner S."/>
            <person name="Gottfert M."/>
        </authorList>
    </citation>
    <scope>NUCLEOTIDE SEQUENCE [LARGE SCALE GENOMIC DNA]</scope>
    <source>
        <strain evidence="2 3">HH103</strain>
    </source>
</reference>
<name>G9A209_SINF1</name>